<dbReference type="Proteomes" id="UP000265566">
    <property type="component" value="Chromosome 7"/>
</dbReference>
<comment type="caution">
    <text evidence="1">The sequence shown here is derived from an EMBL/GenBank/DDBJ whole genome shotgun (WGS) entry which is preliminary data.</text>
</comment>
<gene>
    <name evidence="1" type="ORF">MtrunA17_Chr7g0268271</name>
</gene>
<evidence type="ECO:0000313" key="1">
    <source>
        <dbReference type="EMBL" id="RHN48859.1"/>
    </source>
</evidence>
<dbReference type="Gramene" id="rna43620">
    <property type="protein sequence ID" value="RHN48859.1"/>
    <property type="gene ID" value="gene43620"/>
</dbReference>
<evidence type="ECO:0000313" key="2">
    <source>
        <dbReference type="Proteomes" id="UP000265566"/>
    </source>
</evidence>
<dbReference type="AlphaFoldDB" id="A0A396H6G1"/>
<reference evidence="2" key="1">
    <citation type="journal article" date="2018" name="Nat. Plants">
        <title>Whole-genome landscape of Medicago truncatula symbiotic genes.</title>
        <authorList>
            <person name="Pecrix Y."/>
            <person name="Staton S.E."/>
            <person name="Sallet E."/>
            <person name="Lelandais-Briere C."/>
            <person name="Moreau S."/>
            <person name="Carrere S."/>
            <person name="Blein T."/>
            <person name="Jardinaud M.F."/>
            <person name="Latrasse D."/>
            <person name="Zouine M."/>
            <person name="Zahm M."/>
            <person name="Kreplak J."/>
            <person name="Mayjonade B."/>
            <person name="Satge C."/>
            <person name="Perez M."/>
            <person name="Cauet S."/>
            <person name="Marande W."/>
            <person name="Chantry-Darmon C."/>
            <person name="Lopez-Roques C."/>
            <person name="Bouchez O."/>
            <person name="Berard A."/>
            <person name="Debelle F."/>
            <person name="Munos S."/>
            <person name="Bendahmane A."/>
            <person name="Berges H."/>
            <person name="Niebel A."/>
            <person name="Buitink J."/>
            <person name="Frugier F."/>
            <person name="Benhamed M."/>
            <person name="Crespi M."/>
            <person name="Gouzy J."/>
            <person name="Gamas P."/>
        </authorList>
    </citation>
    <scope>NUCLEOTIDE SEQUENCE [LARGE SCALE GENOMIC DNA]</scope>
    <source>
        <strain evidence="2">cv. Jemalong A17</strain>
    </source>
</reference>
<protein>
    <submittedName>
        <fullName evidence="1">Uncharacterized protein</fullName>
    </submittedName>
</protein>
<proteinExistence type="predicted"/>
<accession>A0A396H6G1</accession>
<name>A0A396H6G1_MEDTR</name>
<sequence length="68" mass="8252">MVTDVFEFFLEIVPYMTFFSPTISLDMWNLWPLMMETLSDWAIDFISTYLLRLTKVHYFSTSFYMLIT</sequence>
<dbReference type="EMBL" id="PSQE01000007">
    <property type="protein sequence ID" value="RHN48859.1"/>
    <property type="molecule type" value="Genomic_DNA"/>
</dbReference>
<organism evidence="1 2">
    <name type="scientific">Medicago truncatula</name>
    <name type="common">Barrel medic</name>
    <name type="synonym">Medicago tribuloides</name>
    <dbReference type="NCBI Taxonomy" id="3880"/>
    <lineage>
        <taxon>Eukaryota</taxon>
        <taxon>Viridiplantae</taxon>
        <taxon>Streptophyta</taxon>
        <taxon>Embryophyta</taxon>
        <taxon>Tracheophyta</taxon>
        <taxon>Spermatophyta</taxon>
        <taxon>Magnoliopsida</taxon>
        <taxon>eudicotyledons</taxon>
        <taxon>Gunneridae</taxon>
        <taxon>Pentapetalae</taxon>
        <taxon>rosids</taxon>
        <taxon>fabids</taxon>
        <taxon>Fabales</taxon>
        <taxon>Fabaceae</taxon>
        <taxon>Papilionoideae</taxon>
        <taxon>50 kb inversion clade</taxon>
        <taxon>NPAAA clade</taxon>
        <taxon>Hologalegina</taxon>
        <taxon>IRL clade</taxon>
        <taxon>Trifolieae</taxon>
        <taxon>Medicago</taxon>
    </lineage>
</organism>